<evidence type="ECO:0000256" key="3">
    <source>
        <dbReference type="ARBA" id="ARBA00011489"/>
    </source>
</evidence>
<feature type="domain" description="Casparian strip membrane protein" evidence="9">
    <location>
        <begin position="7"/>
        <end position="137"/>
    </location>
</feature>
<name>A0A5J9TJ77_9POAL</name>
<comment type="similarity">
    <text evidence="2 8">Belongs to the Casparian strip membrane proteins (CASP) family.</text>
</comment>
<comment type="caution">
    <text evidence="10">The sequence shown here is derived from an EMBL/GenBank/DDBJ whole genome shotgun (WGS) entry which is preliminary data.</text>
</comment>
<dbReference type="Gramene" id="TVU10938">
    <property type="protein sequence ID" value="TVU10938"/>
    <property type="gene ID" value="EJB05_44494"/>
</dbReference>
<organism evidence="10 11">
    <name type="scientific">Eragrostis curvula</name>
    <name type="common">weeping love grass</name>
    <dbReference type="NCBI Taxonomy" id="38414"/>
    <lineage>
        <taxon>Eukaryota</taxon>
        <taxon>Viridiplantae</taxon>
        <taxon>Streptophyta</taxon>
        <taxon>Embryophyta</taxon>
        <taxon>Tracheophyta</taxon>
        <taxon>Spermatophyta</taxon>
        <taxon>Magnoliopsida</taxon>
        <taxon>Liliopsida</taxon>
        <taxon>Poales</taxon>
        <taxon>Poaceae</taxon>
        <taxon>PACMAD clade</taxon>
        <taxon>Chloridoideae</taxon>
        <taxon>Eragrostideae</taxon>
        <taxon>Eragrostidinae</taxon>
        <taxon>Eragrostis</taxon>
    </lineage>
</organism>
<evidence type="ECO:0000256" key="1">
    <source>
        <dbReference type="ARBA" id="ARBA00004651"/>
    </source>
</evidence>
<protein>
    <recommendedName>
        <fullName evidence="8">CASP-like protein</fullName>
    </recommendedName>
</protein>
<dbReference type="InterPro" id="IPR006702">
    <property type="entry name" value="CASP_dom"/>
</dbReference>
<keyword evidence="11" id="KW-1185">Reference proteome</keyword>
<evidence type="ECO:0000256" key="5">
    <source>
        <dbReference type="ARBA" id="ARBA00022692"/>
    </source>
</evidence>
<reference evidence="10 11" key="1">
    <citation type="journal article" date="2019" name="Sci. Rep.">
        <title>A high-quality genome of Eragrostis curvula grass provides insights into Poaceae evolution and supports new strategies to enhance forage quality.</title>
        <authorList>
            <person name="Carballo J."/>
            <person name="Santos B.A.C.M."/>
            <person name="Zappacosta D."/>
            <person name="Garbus I."/>
            <person name="Selva J.P."/>
            <person name="Gallo C.A."/>
            <person name="Diaz A."/>
            <person name="Albertini E."/>
            <person name="Caccamo M."/>
            <person name="Echenique V."/>
        </authorList>
    </citation>
    <scope>NUCLEOTIDE SEQUENCE [LARGE SCALE GENOMIC DNA]</scope>
    <source>
        <strain evidence="11">cv. Victoria</strain>
        <tissue evidence="10">Leaf</tissue>
    </source>
</reference>
<gene>
    <name evidence="10" type="ORF">EJB05_44494</name>
</gene>
<dbReference type="Pfam" id="PF04535">
    <property type="entry name" value="CASP_dom"/>
    <property type="match status" value="1"/>
</dbReference>
<accession>A0A5J9TJ77</accession>
<comment type="subunit">
    <text evidence="3 8">Homodimer and heterodimers.</text>
</comment>
<feature type="transmembrane region" description="Helical" evidence="8">
    <location>
        <begin position="14"/>
        <end position="34"/>
    </location>
</feature>
<evidence type="ECO:0000313" key="10">
    <source>
        <dbReference type="EMBL" id="TVU10938.1"/>
    </source>
</evidence>
<dbReference type="PANTHER" id="PTHR32021">
    <property type="entry name" value="CASP-LIKE PROTEIN 5B3"/>
    <property type="match status" value="1"/>
</dbReference>
<evidence type="ECO:0000259" key="9">
    <source>
        <dbReference type="Pfam" id="PF04535"/>
    </source>
</evidence>
<feature type="transmembrane region" description="Helical" evidence="8">
    <location>
        <begin position="83"/>
        <end position="108"/>
    </location>
</feature>
<dbReference type="OrthoDB" id="754299at2759"/>
<sequence length="155" mass="17313">MKDVVGSPGTWSGLALRVSQCLCAAASFTTMWFADGSEHYSAFWFMAISMEMLFFWSFTRAWVDITSLRNNIDLHNLDHVCMVLVYDWLAAFMSFASTAASAGVAIYLERDFNHCKTNPHLSCGQYKLSVILASMTWSFIAASATASFWLMASLI</sequence>
<dbReference type="AlphaFoldDB" id="A0A5J9TJ77"/>
<keyword evidence="7 8" id="KW-0472">Membrane</keyword>
<feature type="transmembrane region" description="Helical" evidence="8">
    <location>
        <begin position="41"/>
        <end position="63"/>
    </location>
</feature>
<keyword evidence="5 8" id="KW-0812">Transmembrane</keyword>
<keyword evidence="6 8" id="KW-1133">Transmembrane helix</keyword>
<dbReference type="PANTHER" id="PTHR32021:SF51">
    <property type="entry name" value="CASP-LIKE PROTEIN 5B3"/>
    <property type="match status" value="1"/>
</dbReference>
<proteinExistence type="inferred from homology"/>
<dbReference type="Proteomes" id="UP000324897">
    <property type="component" value="Chromosome 3"/>
</dbReference>
<evidence type="ECO:0000256" key="2">
    <source>
        <dbReference type="ARBA" id="ARBA00007651"/>
    </source>
</evidence>
<comment type="subcellular location">
    <subcellularLocation>
        <location evidence="1 8">Cell membrane</location>
        <topology evidence="1 8">Multi-pass membrane protein</topology>
    </subcellularLocation>
</comment>
<evidence type="ECO:0000256" key="6">
    <source>
        <dbReference type="ARBA" id="ARBA00022989"/>
    </source>
</evidence>
<feature type="transmembrane region" description="Helical" evidence="8">
    <location>
        <begin position="128"/>
        <end position="152"/>
    </location>
</feature>
<evidence type="ECO:0000256" key="7">
    <source>
        <dbReference type="ARBA" id="ARBA00023136"/>
    </source>
</evidence>
<dbReference type="GO" id="GO:0005886">
    <property type="term" value="C:plasma membrane"/>
    <property type="evidence" value="ECO:0007669"/>
    <property type="project" value="UniProtKB-SubCell"/>
</dbReference>
<evidence type="ECO:0000313" key="11">
    <source>
        <dbReference type="Proteomes" id="UP000324897"/>
    </source>
</evidence>
<dbReference type="EMBL" id="RWGY01000039">
    <property type="protein sequence ID" value="TVU10938.1"/>
    <property type="molecule type" value="Genomic_DNA"/>
</dbReference>
<evidence type="ECO:0000256" key="4">
    <source>
        <dbReference type="ARBA" id="ARBA00022475"/>
    </source>
</evidence>
<dbReference type="InterPro" id="IPR045009">
    <property type="entry name" value="CASPL-5"/>
</dbReference>
<evidence type="ECO:0000256" key="8">
    <source>
        <dbReference type="RuleBase" id="RU361233"/>
    </source>
</evidence>
<keyword evidence="4 8" id="KW-1003">Cell membrane</keyword>